<dbReference type="AlphaFoldDB" id="A0AAD9QX68"/>
<keyword evidence="5" id="KW-1185">Reference proteome</keyword>
<dbReference type="GO" id="GO:0000774">
    <property type="term" value="F:adenyl-nucleotide exchange factor activity"/>
    <property type="evidence" value="ECO:0007669"/>
    <property type="project" value="TreeGrafter"/>
</dbReference>
<dbReference type="Gene3D" id="1.25.10.10">
    <property type="entry name" value="Leucine-rich Repeat Variant"/>
    <property type="match status" value="2"/>
</dbReference>
<evidence type="ECO:0000256" key="2">
    <source>
        <dbReference type="SAM" id="MobiDB-lite"/>
    </source>
</evidence>
<dbReference type="InterPro" id="IPR016024">
    <property type="entry name" value="ARM-type_fold"/>
</dbReference>
<dbReference type="InterPro" id="IPR011989">
    <property type="entry name" value="ARM-like"/>
</dbReference>
<comment type="caution">
    <text evidence="4">The sequence shown here is derived from an EMBL/GenBank/DDBJ whole genome shotgun (WGS) entry which is preliminary data.</text>
</comment>
<dbReference type="PANTHER" id="PTHR19316">
    <property type="entry name" value="PROTEIN FOLDING REGULATOR"/>
    <property type="match status" value="1"/>
</dbReference>
<accession>A0AAD9QX68</accession>
<evidence type="ECO:0000256" key="1">
    <source>
        <dbReference type="ARBA" id="ARBA00022737"/>
    </source>
</evidence>
<dbReference type="Pfam" id="PF08609">
    <property type="entry name" value="Fes1"/>
    <property type="match status" value="1"/>
</dbReference>
<sequence length="289" mass="32869">MEDLPGSLRTKTNMEEGEGSGRRYRRNLQGLLQFAVDHNDDPQGDTSSAFQEMSEERKQWLQEALSSVTEDTYVKRMMEHLQVLDKPDNDDEEELEKKEDAFDGLQEIVDNMDNANGLYTISMRWRAADILAVCVQNNPYGQNAALEMAMLPVLCGLLESDQSEQVQVKALFAISSSSDKLVAKAAFMLWNMLVSNPSYKDTLFKMGFIEQLVGLLHKPQKPSDEHIIRLLTEFVNDYPQGIDECHRPEFELEKLVNAKMTSMADEDANRFEGAILNCKKLLSICFNNQ</sequence>
<dbReference type="SUPFAM" id="SSF48371">
    <property type="entry name" value="ARM repeat"/>
    <property type="match status" value="1"/>
</dbReference>
<dbReference type="InterPro" id="IPR013918">
    <property type="entry name" value="Nucleotide_exch_fac_Fes1"/>
</dbReference>
<name>A0AAD9QX68_ACRCE</name>
<dbReference type="GO" id="GO:0005783">
    <property type="term" value="C:endoplasmic reticulum"/>
    <property type="evidence" value="ECO:0007669"/>
    <property type="project" value="TreeGrafter"/>
</dbReference>
<feature type="region of interest" description="Disordered" evidence="2">
    <location>
        <begin position="1"/>
        <end position="24"/>
    </location>
</feature>
<feature type="domain" description="Nucleotide exchange factor Fes1" evidence="3">
    <location>
        <begin position="28"/>
        <end position="118"/>
    </location>
</feature>
<reference evidence="4" key="1">
    <citation type="journal article" date="2023" name="G3 (Bethesda)">
        <title>Whole genome assembly and annotation of the endangered Caribbean coral Acropora cervicornis.</title>
        <authorList>
            <person name="Selwyn J.D."/>
            <person name="Vollmer S.V."/>
        </authorList>
    </citation>
    <scope>NUCLEOTIDE SEQUENCE</scope>
    <source>
        <strain evidence="4">K2</strain>
    </source>
</reference>
<reference evidence="4" key="2">
    <citation type="journal article" date="2023" name="Science">
        <title>Genomic signatures of disease resistance in endangered staghorn corals.</title>
        <authorList>
            <person name="Vollmer S.V."/>
            <person name="Selwyn J.D."/>
            <person name="Despard B.A."/>
            <person name="Roesel C.L."/>
        </authorList>
    </citation>
    <scope>NUCLEOTIDE SEQUENCE</scope>
    <source>
        <strain evidence="4">K2</strain>
    </source>
</reference>
<dbReference type="PANTHER" id="PTHR19316:SF18">
    <property type="entry name" value="HSP70-BINDING PROTEIN 1"/>
    <property type="match status" value="1"/>
</dbReference>
<evidence type="ECO:0000313" key="5">
    <source>
        <dbReference type="Proteomes" id="UP001249851"/>
    </source>
</evidence>
<protein>
    <submittedName>
        <fullName evidence="4">Hsp70-binding protein 1</fullName>
    </submittedName>
</protein>
<keyword evidence="1" id="KW-0677">Repeat</keyword>
<organism evidence="4 5">
    <name type="scientific">Acropora cervicornis</name>
    <name type="common">Staghorn coral</name>
    <dbReference type="NCBI Taxonomy" id="6130"/>
    <lineage>
        <taxon>Eukaryota</taxon>
        <taxon>Metazoa</taxon>
        <taxon>Cnidaria</taxon>
        <taxon>Anthozoa</taxon>
        <taxon>Hexacorallia</taxon>
        <taxon>Scleractinia</taxon>
        <taxon>Astrocoeniina</taxon>
        <taxon>Acroporidae</taxon>
        <taxon>Acropora</taxon>
    </lineage>
</organism>
<dbReference type="Proteomes" id="UP001249851">
    <property type="component" value="Unassembled WGS sequence"/>
</dbReference>
<gene>
    <name evidence="4" type="ORF">P5673_005947</name>
</gene>
<evidence type="ECO:0000259" key="3">
    <source>
        <dbReference type="Pfam" id="PF08609"/>
    </source>
</evidence>
<evidence type="ECO:0000313" key="4">
    <source>
        <dbReference type="EMBL" id="KAK2569064.1"/>
    </source>
</evidence>
<dbReference type="EMBL" id="JARQWQ010000010">
    <property type="protein sequence ID" value="KAK2569064.1"/>
    <property type="molecule type" value="Genomic_DNA"/>
</dbReference>
<feature type="non-terminal residue" evidence="4">
    <location>
        <position position="1"/>
    </location>
</feature>
<dbReference type="InterPro" id="IPR050693">
    <property type="entry name" value="Hsp70_NEF-Inhibitors"/>
</dbReference>
<proteinExistence type="predicted"/>